<dbReference type="SUPFAM" id="SSF53474">
    <property type="entry name" value="alpha/beta-Hydrolases"/>
    <property type="match status" value="1"/>
</dbReference>
<evidence type="ECO:0000313" key="2">
    <source>
        <dbReference type="EMBL" id="RJT90366.1"/>
    </source>
</evidence>
<sequence>MVNECNRSDVRRAVSRKLVFVHGSGRVGAANWPNQVELFADAVFLTMPGYGDESPAATNMDEWVSRVLDLDGEMDVVAHSYGGLPAIFSAARAPERVRSLTLFEPAAYSYARGRLNAEAMIDRMTPIVDKAPIMSTIEYHLSFISALTGSGPPQPQHDSELIAAERNRLLAAPWSFDLPTDVLSAVPTLVLTGAWNEEYEEIGQTMAYAGGAMLSSPASVTAFRTTLMRTPRLPAGSHRTLSLDPPVRLE</sequence>
<keyword evidence="3" id="KW-1185">Reference proteome</keyword>
<reference evidence="2 3" key="1">
    <citation type="submission" date="2018-09" db="EMBL/GenBank/DDBJ databases">
        <title>Novel species of Cryobacterium.</title>
        <authorList>
            <person name="Liu Q."/>
            <person name="Xin Y.-H."/>
        </authorList>
    </citation>
    <scope>NUCLEOTIDE SEQUENCE [LARGE SCALE GENOMIC DNA]</scope>
    <source>
        <strain evidence="2 3">Hh39</strain>
    </source>
</reference>
<dbReference type="Gene3D" id="3.40.50.1820">
    <property type="entry name" value="alpha/beta hydrolase"/>
    <property type="match status" value="1"/>
</dbReference>
<dbReference type="InterPro" id="IPR029058">
    <property type="entry name" value="AB_hydrolase_fold"/>
</dbReference>
<gene>
    <name evidence="2" type="ORF">D6T64_04285</name>
</gene>
<feature type="domain" description="AB hydrolase-1" evidence="1">
    <location>
        <begin position="18"/>
        <end position="194"/>
    </location>
</feature>
<dbReference type="InterPro" id="IPR000073">
    <property type="entry name" value="AB_hydrolase_1"/>
</dbReference>
<dbReference type="AlphaFoldDB" id="A0A3A5MWG9"/>
<accession>A0A3A5MWG9</accession>
<name>A0A3A5MWG9_9MICO</name>
<dbReference type="Pfam" id="PF12697">
    <property type="entry name" value="Abhydrolase_6"/>
    <property type="match status" value="1"/>
</dbReference>
<dbReference type="GO" id="GO:0016787">
    <property type="term" value="F:hydrolase activity"/>
    <property type="evidence" value="ECO:0007669"/>
    <property type="project" value="UniProtKB-KW"/>
</dbReference>
<evidence type="ECO:0000259" key="1">
    <source>
        <dbReference type="Pfam" id="PF12697"/>
    </source>
</evidence>
<organism evidence="2 3">
    <name type="scientific">Cryobacterium melibiosiphilum</name>
    <dbReference type="NCBI Taxonomy" id="995039"/>
    <lineage>
        <taxon>Bacteria</taxon>
        <taxon>Bacillati</taxon>
        <taxon>Actinomycetota</taxon>
        <taxon>Actinomycetes</taxon>
        <taxon>Micrococcales</taxon>
        <taxon>Microbacteriaceae</taxon>
        <taxon>Cryobacterium</taxon>
    </lineage>
</organism>
<evidence type="ECO:0000313" key="3">
    <source>
        <dbReference type="Proteomes" id="UP000272015"/>
    </source>
</evidence>
<proteinExistence type="predicted"/>
<comment type="caution">
    <text evidence="2">The sequence shown here is derived from an EMBL/GenBank/DDBJ whole genome shotgun (WGS) entry which is preliminary data.</text>
</comment>
<protein>
    <submittedName>
        <fullName evidence="2">Alpha/beta fold hydrolase</fullName>
    </submittedName>
</protein>
<keyword evidence="2" id="KW-0378">Hydrolase</keyword>
<dbReference type="EMBL" id="QZVS01000061">
    <property type="protein sequence ID" value="RJT90366.1"/>
    <property type="molecule type" value="Genomic_DNA"/>
</dbReference>
<dbReference type="Proteomes" id="UP000272015">
    <property type="component" value="Unassembled WGS sequence"/>
</dbReference>